<sequence length="170" mass="18439">MNRLLVVVDMQKDFIDGSLGTGEAEAIVNNVKKKIEEYQAAGDDVIFTLDTHGNDYMDTQEGKNLPVLHCVKGTAGWELADALKEIPGRRFEKNTFASKEVGEYAASGGYKSIELIGLCTDICVISNALLIKAFLPEIPILVDSSCCAGVTPKSHENALNAMKMCQITIL</sequence>
<dbReference type="Gene3D" id="3.40.50.850">
    <property type="entry name" value="Isochorismatase-like"/>
    <property type="match status" value="1"/>
</dbReference>
<evidence type="ECO:0000256" key="1">
    <source>
        <dbReference type="ARBA" id="ARBA00006336"/>
    </source>
</evidence>
<dbReference type="InterPro" id="IPR050272">
    <property type="entry name" value="Isochorismatase-like_hydrls"/>
</dbReference>
<comment type="similarity">
    <text evidence="1">Belongs to the isochorismatase family.</text>
</comment>
<evidence type="ECO:0000313" key="4">
    <source>
        <dbReference type="EMBL" id="RFZ78141.1"/>
    </source>
</evidence>
<evidence type="ECO:0000259" key="3">
    <source>
        <dbReference type="Pfam" id="PF00857"/>
    </source>
</evidence>
<keyword evidence="2 4" id="KW-0378">Hydrolase</keyword>
<dbReference type="OrthoDB" id="9796485at2"/>
<dbReference type="Pfam" id="PF00857">
    <property type="entry name" value="Isochorismatase"/>
    <property type="match status" value="1"/>
</dbReference>
<dbReference type="CDD" id="cd00431">
    <property type="entry name" value="cysteine_hydrolases"/>
    <property type="match status" value="1"/>
</dbReference>
<feature type="domain" description="Isochorismatase-like" evidence="3">
    <location>
        <begin position="4"/>
        <end position="165"/>
    </location>
</feature>
<accession>A0A3E2NB86</accession>
<dbReference type="EMBL" id="QOHO01000045">
    <property type="protein sequence ID" value="RFZ78141.1"/>
    <property type="molecule type" value="Genomic_DNA"/>
</dbReference>
<comment type="caution">
    <text evidence="4">The sequence shown here is derived from an EMBL/GenBank/DDBJ whole genome shotgun (WGS) entry which is preliminary data.</text>
</comment>
<gene>
    <name evidence="4" type="ORF">DS742_14730</name>
</gene>
<evidence type="ECO:0000256" key="2">
    <source>
        <dbReference type="ARBA" id="ARBA00022801"/>
    </source>
</evidence>
<dbReference type="Proteomes" id="UP000260680">
    <property type="component" value="Unassembled WGS sequence"/>
</dbReference>
<reference evidence="4 5" key="1">
    <citation type="submission" date="2018-07" db="EMBL/GenBank/DDBJ databases">
        <title>New species, Clostridium PI-S10-A1B.</title>
        <authorList>
            <person name="Krishna G."/>
            <person name="Summeta K."/>
            <person name="Shikha S."/>
            <person name="Prabhu P.B."/>
            <person name="Suresh K."/>
        </authorList>
    </citation>
    <scope>NUCLEOTIDE SEQUENCE [LARGE SCALE GENOMIC DNA]</scope>
    <source>
        <strain evidence="4 5">PI-S10-A1B</strain>
    </source>
</reference>
<dbReference type="PANTHER" id="PTHR43540">
    <property type="entry name" value="PEROXYUREIDOACRYLATE/UREIDOACRYLATE AMIDOHYDROLASE-RELATED"/>
    <property type="match status" value="1"/>
</dbReference>
<organism evidence="4 5">
    <name type="scientific">Lacrimispora amygdalina</name>
    <dbReference type="NCBI Taxonomy" id="253257"/>
    <lineage>
        <taxon>Bacteria</taxon>
        <taxon>Bacillati</taxon>
        <taxon>Bacillota</taxon>
        <taxon>Clostridia</taxon>
        <taxon>Lachnospirales</taxon>
        <taxon>Lachnospiraceae</taxon>
        <taxon>Lacrimispora</taxon>
    </lineage>
</organism>
<dbReference type="PANTHER" id="PTHR43540:SF6">
    <property type="entry name" value="ISOCHORISMATASE-LIKE DOMAIN-CONTAINING PROTEIN"/>
    <property type="match status" value="1"/>
</dbReference>
<dbReference type="AlphaFoldDB" id="A0A3E2NB86"/>
<protein>
    <submittedName>
        <fullName evidence="4">Cysteine hydrolase</fullName>
    </submittedName>
</protein>
<dbReference type="InterPro" id="IPR036380">
    <property type="entry name" value="Isochorismatase-like_sf"/>
</dbReference>
<dbReference type="InterPro" id="IPR000868">
    <property type="entry name" value="Isochorismatase-like_dom"/>
</dbReference>
<dbReference type="SUPFAM" id="SSF52499">
    <property type="entry name" value="Isochorismatase-like hydrolases"/>
    <property type="match status" value="1"/>
</dbReference>
<dbReference type="RefSeq" id="WP_117417739.1">
    <property type="nucleotide sequence ID" value="NZ_QOHO01000045.1"/>
</dbReference>
<evidence type="ECO:0000313" key="5">
    <source>
        <dbReference type="Proteomes" id="UP000260680"/>
    </source>
</evidence>
<name>A0A3E2NB86_9FIRM</name>
<proteinExistence type="inferred from homology"/>
<dbReference type="GO" id="GO:0016787">
    <property type="term" value="F:hydrolase activity"/>
    <property type="evidence" value="ECO:0007669"/>
    <property type="project" value="UniProtKB-KW"/>
</dbReference>